<dbReference type="OrthoDB" id="128557at2"/>
<evidence type="ECO:0000256" key="3">
    <source>
        <dbReference type="ARBA" id="ARBA00023163"/>
    </source>
</evidence>
<proteinExistence type="predicted"/>
<dbReference type="EMBL" id="FUYE01000009">
    <property type="protein sequence ID" value="SKA99290.1"/>
    <property type="molecule type" value="Genomic_DNA"/>
</dbReference>
<dbReference type="STRING" id="48467.SAMN02745166_02899"/>
<dbReference type="Proteomes" id="UP000190774">
    <property type="component" value="Unassembled WGS sequence"/>
</dbReference>
<dbReference type="InterPro" id="IPR013325">
    <property type="entry name" value="RNA_pol_sigma_r2"/>
</dbReference>
<evidence type="ECO:0000313" key="6">
    <source>
        <dbReference type="Proteomes" id="UP000190774"/>
    </source>
</evidence>
<organism evidence="5 6">
    <name type="scientific">Prosthecobacter debontii</name>
    <dbReference type="NCBI Taxonomy" id="48467"/>
    <lineage>
        <taxon>Bacteria</taxon>
        <taxon>Pseudomonadati</taxon>
        <taxon>Verrucomicrobiota</taxon>
        <taxon>Verrucomicrobiia</taxon>
        <taxon>Verrucomicrobiales</taxon>
        <taxon>Verrucomicrobiaceae</taxon>
        <taxon>Prosthecobacter</taxon>
    </lineage>
</organism>
<name>A0A1T4YC49_9BACT</name>
<dbReference type="AlphaFoldDB" id="A0A1T4YC49"/>
<dbReference type="Gene3D" id="1.10.1740.10">
    <property type="match status" value="1"/>
</dbReference>
<dbReference type="GO" id="GO:0006352">
    <property type="term" value="P:DNA-templated transcription initiation"/>
    <property type="evidence" value="ECO:0007669"/>
    <property type="project" value="InterPro"/>
</dbReference>
<sequence>MKLSSLQAIPRCFHTTRWSLVRQATADDSAEALDAMETLCEAYWYPLYAFIRRSGYSPEDAEDLTQGFFARMLDRDILTTADPGRGKLRTFLLTCLRRFLAHETERRMAQKRGAGLIVSMDTTWAENRYLHEPVDHLTPDRLYQRRWALTVLEHTLRLLKDEYEDKGKGVLFEHLRPYLGLGVEPEQSYEAMAAKLGQSLTNTKTQVFRLRQRWRELLFEQVSMTLDDPSSEEIKAELSELMQCL</sequence>
<keyword evidence="1" id="KW-0805">Transcription regulation</keyword>
<evidence type="ECO:0000256" key="2">
    <source>
        <dbReference type="ARBA" id="ARBA00023082"/>
    </source>
</evidence>
<keyword evidence="6" id="KW-1185">Reference proteome</keyword>
<evidence type="ECO:0000259" key="4">
    <source>
        <dbReference type="Pfam" id="PF04542"/>
    </source>
</evidence>
<feature type="domain" description="RNA polymerase sigma-70 region 2" evidence="4">
    <location>
        <begin position="46"/>
        <end position="99"/>
    </location>
</feature>
<dbReference type="InterPro" id="IPR007627">
    <property type="entry name" value="RNA_pol_sigma70_r2"/>
</dbReference>
<dbReference type="Pfam" id="PF04542">
    <property type="entry name" value="Sigma70_r2"/>
    <property type="match status" value="1"/>
</dbReference>
<evidence type="ECO:0000256" key="1">
    <source>
        <dbReference type="ARBA" id="ARBA00023015"/>
    </source>
</evidence>
<dbReference type="GO" id="GO:0016987">
    <property type="term" value="F:sigma factor activity"/>
    <property type="evidence" value="ECO:0007669"/>
    <property type="project" value="UniProtKB-KW"/>
</dbReference>
<keyword evidence="3" id="KW-0804">Transcription</keyword>
<dbReference type="InterPro" id="IPR039425">
    <property type="entry name" value="RNA_pol_sigma-70-like"/>
</dbReference>
<evidence type="ECO:0000313" key="5">
    <source>
        <dbReference type="EMBL" id="SKA99290.1"/>
    </source>
</evidence>
<dbReference type="PANTHER" id="PTHR43133:SF51">
    <property type="entry name" value="RNA POLYMERASE SIGMA FACTOR"/>
    <property type="match status" value="1"/>
</dbReference>
<dbReference type="RefSeq" id="WP_078814080.1">
    <property type="nucleotide sequence ID" value="NZ_FUYE01000009.1"/>
</dbReference>
<dbReference type="SUPFAM" id="SSF88946">
    <property type="entry name" value="Sigma2 domain of RNA polymerase sigma factors"/>
    <property type="match status" value="1"/>
</dbReference>
<dbReference type="PANTHER" id="PTHR43133">
    <property type="entry name" value="RNA POLYMERASE ECF-TYPE SIGMA FACTO"/>
    <property type="match status" value="1"/>
</dbReference>
<reference evidence="6" key="1">
    <citation type="submission" date="2017-02" db="EMBL/GenBank/DDBJ databases">
        <authorList>
            <person name="Varghese N."/>
            <person name="Submissions S."/>
        </authorList>
    </citation>
    <scope>NUCLEOTIDE SEQUENCE [LARGE SCALE GENOMIC DNA]</scope>
    <source>
        <strain evidence="6">ATCC 700200</strain>
    </source>
</reference>
<accession>A0A1T4YC49</accession>
<gene>
    <name evidence="5" type="ORF">SAMN02745166_02899</name>
</gene>
<protein>
    <submittedName>
        <fullName evidence="5">RNA polymerase sigma-70 factor, ECF subfamily</fullName>
    </submittedName>
</protein>
<keyword evidence="2" id="KW-0731">Sigma factor</keyword>